<gene>
    <name evidence="2" type="ORF">LNTAR_13047</name>
</gene>
<feature type="transmembrane region" description="Helical" evidence="1">
    <location>
        <begin position="49"/>
        <end position="69"/>
    </location>
</feature>
<feature type="transmembrane region" description="Helical" evidence="1">
    <location>
        <begin position="81"/>
        <end position="102"/>
    </location>
</feature>
<dbReference type="STRING" id="313628.LNTAR_13047"/>
<evidence type="ECO:0000313" key="2">
    <source>
        <dbReference type="EMBL" id="EDM25677.1"/>
    </source>
</evidence>
<keyword evidence="3" id="KW-1185">Reference proteome</keyword>
<dbReference type="RefSeq" id="WP_007280479.1">
    <property type="nucleotide sequence ID" value="NZ_ABCK01000025.1"/>
</dbReference>
<evidence type="ECO:0000256" key="1">
    <source>
        <dbReference type="SAM" id="Phobius"/>
    </source>
</evidence>
<accession>A6DRK8</accession>
<dbReference type="EMBL" id="ABCK01000025">
    <property type="protein sequence ID" value="EDM25677.1"/>
    <property type="molecule type" value="Genomic_DNA"/>
</dbReference>
<comment type="caution">
    <text evidence="2">The sequence shown here is derived from an EMBL/GenBank/DDBJ whole genome shotgun (WGS) entry which is preliminary data.</text>
</comment>
<name>A6DRK8_9BACT</name>
<keyword evidence="1" id="KW-0812">Transmembrane</keyword>
<organism evidence="2 3">
    <name type="scientific">Lentisphaera araneosa HTCC2155</name>
    <dbReference type="NCBI Taxonomy" id="313628"/>
    <lineage>
        <taxon>Bacteria</taxon>
        <taxon>Pseudomonadati</taxon>
        <taxon>Lentisphaerota</taxon>
        <taxon>Lentisphaeria</taxon>
        <taxon>Lentisphaerales</taxon>
        <taxon>Lentisphaeraceae</taxon>
        <taxon>Lentisphaera</taxon>
    </lineage>
</organism>
<dbReference type="AlphaFoldDB" id="A6DRK8"/>
<reference evidence="2 3" key="1">
    <citation type="journal article" date="2010" name="J. Bacteriol.">
        <title>Genome sequence of Lentisphaera araneosa HTCC2155T, the type species of the order Lentisphaerales in the phylum Lentisphaerae.</title>
        <authorList>
            <person name="Thrash J.C."/>
            <person name="Cho J.C."/>
            <person name="Vergin K.L."/>
            <person name="Morris R.M."/>
            <person name="Giovannoni S.J."/>
        </authorList>
    </citation>
    <scope>NUCLEOTIDE SEQUENCE [LARGE SCALE GENOMIC DNA]</scope>
    <source>
        <strain evidence="2 3">HTCC2155</strain>
    </source>
</reference>
<keyword evidence="1" id="KW-1133">Transmembrane helix</keyword>
<feature type="transmembrane region" description="Helical" evidence="1">
    <location>
        <begin position="108"/>
        <end position="129"/>
    </location>
</feature>
<proteinExistence type="predicted"/>
<sequence>MIKQLSSLKTFSVFGLIFNFLSIIMAPAMLTSSQKVAARGPIGPERFQIYYLLPLVIGVITNLLIYLLIRTYFKKHILNKPLLSTILIIHTVLFWVMFLLFLDSRNETALMIIFANLGIILPNLFLTNISTLISIYKKSEIETQLTRSRKEDFR</sequence>
<evidence type="ECO:0000313" key="3">
    <source>
        <dbReference type="Proteomes" id="UP000004947"/>
    </source>
</evidence>
<dbReference type="Proteomes" id="UP000004947">
    <property type="component" value="Unassembled WGS sequence"/>
</dbReference>
<keyword evidence="1" id="KW-0472">Membrane</keyword>
<feature type="transmembrane region" description="Helical" evidence="1">
    <location>
        <begin position="12"/>
        <end position="29"/>
    </location>
</feature>
<protein>
    <submittedName>
        <fullName evidence="2">Uncharacterized protein</fullName>
    </submittedName>
</protein>